<accession>A0A1F7Z117</accession>
<dbReference type="InterPro" id="IPR004107">
    <property type="entry name" value="Integrase_SAM-like_N"/>
</dbReference>
<comment type="caution">
    <text evidence="5">The sequence shown here is derived from an EMBL/GenBank/DDBJ whole genome shotgun (WGS) entry which is preliminary data.</text>
</comment>
<dbReference type="Proteomes" id="UP000178870">
    <property type="component" value="Unassembled WGS sequence"/>
</dbReference>
<evidence type="ECO:0000256" key="3">
    <source>
        <dbReference type="SAM" id="Phobius"/>
    </source>
</evidence>
<evidence type="ECO:0000313" key="5">
    <source>
        <dbReference type="EMBL" id="OGM33154.1"/>
    </source>
</evidence>
<dbReference type="GO" id="GO:0003677">
    <property type="term" value="F:DNA binding"/>
    <property type="evidence" value="ECO:0007669"/>
    <property type="project" value="UniProtKB-UniRule"/>
</dbReference>
<dbReference type="SUPFAM" id="SSF47823">
    <property type="entry name" value="lambda integrase-like, N-terminal domain"/>
    <property type="match status" value="1"/>
</dbReference>
<dbReference type="AlphaFoldDB" id="A0A1F7Z117"/>
<keyword evidence="3" id="KW-0812">Transmembrane</keyword>
<evidence type="ECO:0000313" key="6">
    <source>
        <dbReference type="Proteomes" id="UP000178870"/>
    </source>
</evidence>
<dbReference type="InterPro" id="IPR044068">
    <property type="entry name" value="CB"/>
</dbReference>
<dbReference type="GO" id="GO:0015074">
    <property type="term" value="P:DNA integration"/>
    <property type="evidence" value="ECO:0007669"/>
    <property type="project" value="InterPro"/>
</dbReference>
<dbReference type="EMBL" id="MGGP01000006">
    <property type="protein sequence ID" value="OGM33154.1"/>
    <property type="molecule type" value="Genomic_DNA"/>
</dbReference>
<proteinExistence type="predicted"/>
<keyword evidence="1 2" id="KW-0238">DNA-binding</keyword>
<organism evidence="5 6">
    <name type="scientific">Candidatus Woesebacteria bacterium RIFCSPHIGHO2_01_FULL_44_21</name>
    <dbReference type="NCBI Taxonomy" id="1802503"/>
    <lineage>
        <taxon>Bacteria</taxon>
        <taxon>Candidatus Woeseibacteriota</taxon>
    </lineage>
</organism>
<dbReference type="Gene3D" id="1.10.150.130">
    <property type="match status" value="1"/>
</dbReference>
<name>A0A1F7Z117_9BACT</name>
<keyword evidence="3" id="KW-1133">Transmembrane helix</keyword>
<gene>
    <name evidence="5" type="ORF">A2803_02095</name>
</gene>
<evidence type="ECO:0000256" key="2">
    <source>
        <dbReference type="PROSITE-ProRule" id="PRU01248"/>
    </source>
</evidence>
<sequence>MSTKLYDSQIERKFKESLILGGASSVTIKNYLSDIRQFLRWRENTESRYLEDAQIIGQFIDEFESKLSTSSLKRKASAIKKYLISQKGYNSTGKGNIFKANFVPILSSVSLLILIALLLNTRSDVATIKDTALTSADYRVNNNSRIYDFSESDAKILLSSDSPEGEAESDTLLLEASPAYENVPSDQGAATIAKGERQVLIINELVNPESFIYLTPKGQTGNQVLYTESQGEGYMVVAVEDTVAHDIELQWKVDNTEVYSLDKTY</sequence>
<protein>
    <recommendedName>
        <fullName evidence="4">Core-binding (CB) domain-containing protein</fullName>
    </recommendedName>
</protein>
<dbReference type="InterPro" id="IPR010998">
    <property type="entry name" value="Integrase_recombinase_N"/>
</dbReference>
<evidence type="ECO:0000256" key="1">
    <source>
        <dbReference type="ARBA" id="ARBA00023125"/>
    </source>
</evidence>
<keyword evidence="3" id="KW-0472">Membrane</keyword>
<feature type="transmembrane region" description="Helical" evidence="3">
    <location>
        <begin position="100"/>
        <end position="119"/>
    </location>
</feature>
<dbReference type="Pfam" id="PF02899">
    <property type="entry name" value="Phage_int_SAM_1"/>
    <property type="match status" value="1"/>
</dbReference>
<reference evidence="5 6" key="1">
    <citation type="journal article" date="2016" name="Nat. Commun.">
        <title>Thousands of microbial genomes shed light on interconnected biogeochemical processes in an aquifer system.</title>
        <authorList>
            <person name="Anantharaman K."/>
            <person name="Brown C.T."/>
            <person name="Hug L.A."/>
            <person name="Sharon I."/>
            <person name="Castelle C.J."/>
            <person name="Probst A.J."/>
            <person name="Thomas B.C."/>
            <person name="Singh A."/>
            <person name="Wilkins M.J."/>
            <person name="Karaoz U."/>
            <person name="Brodie E.L."/>
            <person name="Williams K.H."/>
            <person name="Hubbard S.S."/>
            <person name="Banfield J.F."/>
        </authorList>
    </citation>
    <scope>NUCLEOTIDE SEQUENCE [LARGE SCALE GENOMIC DNA]</scope>
</reference>
<dbReference type="PROSITE" id="PS51900">
    <property type="entry name" value="CB"/>
    <property type="match status" value="1"/>
</dbReference>
<feature type="domain" description="Core-binding (CB)" evidence="4">
    <location>
        <begin position="5"/>
        <end position="87"/>
    </location>
</feature>
<evidence type="ECO:0000259" key="4">
    <source>
        <dbReference type="PROSITE" id="PS51900"/>
    </source>
</evidence>